<reference evidence="4" key="1">
    <citation type="submission" date="2025-08" db="UniProtKB">
        <authorList>
            <consortium name="RefSeq"/>
        </authorList>
    </citation>
    <scope>IDENTIFICATION</scope>
    <source>
        <strain evidence="4">USDA-PBARC FA_bdor</strain>
        <tissue evidence="4">Whole organism</tissue>
    </source>
</reference>
<keyword evidence="2" id="KW-0732">Signal</keyword>
<organism evidence="3 4">
    <name type="scientific">Fopius arisanus</name>
    <dbReference type="NCBI Taxonomy" id="64838"/>
    <lineage>
        <taxon>Eukaryota</taxon>
        <taxon>Metazoa</taxon>
        <taxon>Ecdysozoa</taxon>
        <taxon>Arthropoda</taxon>
        <taxon>Hexapoda</taxon>
        <taxon>Insecta</taxon>
        <taxon>Pterygota</taxon>
        <taxon>Neoptera</taxon>
        <taxon>Endopterygota</taxon>
        <taxon>Hymenoptera</taxon>
        <taxon>Apocrita</taxon>
        <taxon>Ichneumonoidea</taxon>
        <taxon>Braconidae</taxon>
        <taxon>Opiinae</taxon>
        <taxon>Fopius</taxon>
    </lineage>
</organism>
<gene>
    <name evidence="4" type="primary">LOC105265558</name>
</gene>
<keyword evidence="3" id="KW-1185">Reference proteome</keyword>
<dbReference type="RefSeq" id="XP_011301409.1">
    <property type="nucleotide sequence ID" value="XM_011303107.1"/>
</dbReference>
<evidence type="ECO:0000313" key="4">
    <source>
        <dbReference type="RefSeq" id="XP_011301409.1"/>
    </source>
</evidence>
<feature type="compositionally biased region" description="Gly residues" evidence="1">
    <location>
        <begin position="182"/>
        <end position="192"/>
    </location>
</feature>
<name>A0A9R1TYL0_9HYME</name>
<dbReference type="GeneID" id="105265558"/>
<sequence>MRVYVVLAVLVAVYISQAQGLTELVDNVQHSLENYGLLLKYTQESLIEGYAQVLSKASAEANASLQKQKPLIQQAREQGKDPKKCVSELNENTEAVIKTTRDQMGSCFNDNIPHYVDINEKRIELTKKRLSTHEDQARSCMAGLTAQVAENAQSPAPGNVNNPQGGAGQGNPPVVNQNNPQGGAGQEGGAGQGNPQVLNQNNPEGGAGQDNPPVLNQPNPEGGAGQGNAPVLKQPNPEGGAGQGNAPVLNQPNPEGGAGQDNAPVLNQPNPVGGAGQGNLPGQNQNNPEEGAEQDNQLQPGGK</sequence>
<dbReference type="KEGG" id="fas:105265558"/>
<feature type="signal peptide" evidence="2">
    <location>
        <begin position="1"/>
        <end position="18"/>
    </location>
</feature>
<feature type="region of interest" description="Disordered" evidence="1">
    <location>
        <begin position="153"/>
        <end position="303"/>
    </location>
</feature>
<dbReference type="AlphaFoldDB" id="A0A9R1TYL0"/>
<evidence type="ECO:0000256" key="1">
    <source>
        <dbReference type="SAM" id="MobiDB-lite"/>
    </source>
</evidence>
<accession>A0A9R1TYL0</accession>
<evidence type="ECO:0000256" key="2">
    <source>
        <dbReference type="SAM" id="SignalP"/>
    </source>
</evidence>
<protein>
    <submittedName>
        <fullName evidence="4">Polyadenylate-binding protein, cytoplasmic and nuclear-like</fullName>
    </submittedName>
</protein>
<dbReference type="Proteomes" id="UP000694866">
    <property type="component" value="Unplaced"/>
</dbReference>
<feature type="compositionally biased region" description="Low complexity" evidence="1">
    <location>
        <begin position="155"/>
        <end position="181"/>
    </location>
</feature>
<evidence type="ECO:0000313" key="3">
    <source>
        <dbReference type="Proteomes" id="UP000694866"/>
    </source>
</evidence>
<feature type="chain" id="PRO_5040462350" evidence="2">
    <location>
        <begin position="19"/>
        <end position="303"/>
    </location>
</feature>
<proteinExistence type="predicted"/>
<feature type="compositionally biased region" description="Polar residues" evidence="1">
    <location>
        <begin position="294"/>
        <end position="303"/>
    </location>
</feature>